<organism evidence="5 6">
    <name type="scientific">Cannabis sativa</name>
    <name type="common">Hemp</name>
    <name type="synonym">Marijuana</name>
    <dbReference type="NCBI Taxonomy" id="3483"/>
    <lineage>
        <taxon>Eukaryota</taxon>
        <taxon>Viridiplantae</taxon>
        <taxon>Streptophyta</taxon>
        <taxon>Embryophyta</taxon>
        <taxon>Tracheophyta</taxon>
        <taxon>Spermatophyta</taxon>
        <taxon>Magnoliopsida</taxon>
        <taxon>eudicotyledons</taxon>
        <taxon>Gunneridae</taxon>
        <taxon>Pentapetalae</taxon>
        <taxon>rosids</taxon>
        <taxon>fabids</taxon>
        <taxon>Rosales</taxon>
        <taxon>Cannabaceae</taxon>
        <taxon>Cannabis</taxon>
    </lineage>
</organism>
<dbReference type="InterPro" id="IPR029063">
    <property type="entry name" value="SAM-dependent_MTases_sf"/>
</dbReference>
<sequence length="379" mass="43047">MEAEQVFPMNSGVGKASYANNSSLQKKVISKVKGIIEEKALDIYCKHIPDCMRIAELGCSSGPTALTAASYTLDVIMSYYSSNQMKENIKKPLMTFQVFLNDLSGNDFNNIFQQSLPSLYERLNEKFDDHPLCFVMAMPGSFYQRLFPNNSMHLIHSSYSLQWLSKVPNGLVSETGEAYNKGNIYITKTSSDMVLKAHLTQFQEDFTTFLKCRSEEMVIGGCMVLTILGSILNNNPKHILEIVGRALNDMVSEGIIEEKSVDNFNVPMYSPTAKEVREVIEEEGSFWLEKLEVYEIAWDDDTNNINNNIDDDDIIDHKLLNRGKFVCGYMRAVMEPILSKQFGKSVMDDLFHRFTQKVIESLANENWNHVNLVVSLTKK</sequence>
<protein>
    <submittedName>
        <fullName evidence="5">Uncharacterized protein</fullName>
    </submittedName>
</protein>
<keyword evidence="6" id="KW-1185">Reference proteome</keyword>
<dbReference type="InterPro" id="IPR042086">
    <property type="entry name" value="MeTrfase_capping"/>
</dbReference>
<evidence type="ECO:0000256" key="4">
    <source>
        <dbReference type="ARBA" id="ARBA00022842"/>
    </source>
</evidence>
<evidence type="ECO:0000313" key="6">
    <source>
        <dbReference type="Proteomes" id="UP000583929"/>
    </source>
</evidence>
<evidence type="ECO:0000313" key="5">
    <source>
        <dbReference type="EMBL" id="KAF4361336.1"/>
    </source>
</evidence>
<dbReference type="Gene3D" id="1.10.1200.270">
    <property type="entry name" value="Methyltransferase, alpha-helical capping domain"/>
    <property type="match status" value="1"/>
</dbReference>
<dbReference type="EMBL" id="JAATIQ010000331">
    <property type="protein sequence ID" value="KAF4361336.1"/>
    <property type="molecule type" value="Genomic_DNA"/>
</dbReference>
<dbReference type="GO" id="GO:0008168">
    <property type="term" value="F:methyltransferase activity"/>
    <property type="evidence" value="ECO:0007669"/>
    <property type="project" value="UniProtKB-KW"/>
</dbReference>
<keyword evidence="1" id="KW-0489">Methyltransferase</keyword>
<evidence type="ECO:0000256" key="3">
    <source>
        <dbReference type="ARBA" id="ARBA00022723"/>
    </source>
</evidence>
<dbReference type="AlphaFoldDB" id="A0A7J6ESR8"/>
<dbReference type="GO" id="GO:0032259">
    <property type="term" value="P:methylation"/>
    <property type="evidence" value="ECO:0007669"/>
    <property type="project" value="UniProtKB-KW"/>
</dbReference>
<name>A0A7J6ESR8_CANSA</name>
<dbReference type="Proteomes" id="UP000583929">
    <property type="component" value="Unassembled WGS sequence"/>
</dbReference>
<evidence type="ECO:0000256" key="2">
    <source>
        <dbReference type="ARBA" id="ARBA00022679"/>
    </source>
</evidence>
<dbReference type="SUPFAM" id="SSF53335">
    <property type="entry name" value="S-adenosyl-L-methionine-dependent methyltransferases"/>
    <property type="match status" value="1"/>
</dbReference>
<reference evidence="5 6" key="1">
    <citation type="journal article" date="2020" name="bioRxiv">
        <title>Sequence and annotation of 42 cannabis genomes reveals extensive copy number variation in cannabinoid synthesis and pathogen resistance genes.</title>
        <authorList>
            <person name="Mckernan K.J."/>
            <person name="Helbert Y."/>
            <person name="Kane L.T."/>
            <person name="Ebling H."/>
            <person name="Zhang L."/>
            <person name="Liu B."/>
            <person name="Eaton Z."/>
            <person name="Mclaughlin S."/>
            <person name="Kingan S."/>
            <person name="Baybayan P."/>
            <person name="Concepcion G."/>
            <person name="Jordan M."/>
            <person name="Riva A."/>
            <person name="Barbazuk W."/>
            <person name="Harkins T."/>
        </authorList>
    </citation>
    <scope>NUCLEOTIDE SEQUENCE [LARGE SCALE GENOMIC DNA]</scope>
    <source>
        <strain evidence="6">cv. Jamaican Lion 4</strain>
        <tissue evidence="5">Leaf</tissue>
    </source>
</reference>
<accession>A0A7J6ESR8</accession>
<evidence type="ECO:0000256" key="1">
    <source>
        <dbReference type="ARBA" id="ARBA00022603"/>
    </source>
</evidence>
<proteinExistence type="predicted"/>
<comment type="caution">
    <text evidence="5">The sequence shown here is derived from an EMBL/GenBank/DDBJ whole genome shotgun (WGS) entry which is preliminary data.</text>
</comment>
<dbReference type="GO" id="GO:0046872">
    <property type="term" value="F:metal ion binding"/>
    <property type="evidence" value="ECO:0007669"/>
    <property type="project" value="UniProtKB-KW"/>
</dbReference>
<keyword evidence="3" id="KW-0479">Metal-binding</keyword>
<dbReference type="Gene3D" id="3.40.50.150">
    <property type="entry name" value="Vaccinia Virus protein VP39"/>
    <property type="match status" value="1"/>
</dbReference>
<gene>
    <name evidence="5" type="ORF">G4B88_005126</name>
</gene>
<keyword evidence="4" id="KW-0460">Magnesium</keyword>
<dbReference type="Pfam" id="PF03492">
    <property type="entry name" value="Methyltransf_7"/>
    <property type="match status" value="1"/>
</dbReference>
<dbReference type="PANTHER" id="PTHR31009">
    <property type="entry name" value="S-ADENOSYL-L-METHIONINE:CARBOXYL METHYLTRANSFERASE FAMILY PROTEIN"/>
    <property type="match status" value="1"/>
</dbReference>
<keyword evidence="2" id="KW-0808">Transferase</keyword>
<dbReference type="InterPro" id="IPR005299">
    <property type="entry name" value="MeTrfase_7"/>
</dbReference>